<dbReference type="EMBL" id="FOLQ01000020">
    <property type="protein sequence ID" value="SFE84141.1"/>
    <property type="molecule type" value="Genomic_DNA"/>
</dbReference>
<evidence type="ECO:0000313" key="4">
    <source>
        <dbReference type="EMBL" id="SFE84141.1"/>
    </source>
</evidence>
<dbReference type="STRING" id="662367.SAMN05216167_12073"/>
<organism evidence="4 5">
    <name type="scientific">Spirosoma endophyticum</name>
    <dbReference type="NCBI Taxonomy" id="662367"/>
    <lineage>
        <taxon>Bacteria</taxon>
        <taxon>Pseudomonadati</taxon>
        <taxon>Bacteroidota</taxon>
        <taxon>Cytophagia</taxon>
        <taxon>Cytophagales</taxon>
        <taxon>Cytophagaceae</taxon>
        <taxon>Spirosoma</taxon>
    </lineage>
</organism>
<sequence length="315" mass="35911">MTKPFMLLLLATACGLINPVDLKLQAQPAQAIKPTLALTFDDGSISDVGEYKLETWNQRLLDQLKKNKLKAILFSAGANKSGPKGKYVLSSWNDAGHLIANHTFSHVNFNSKQVSLDDFKLELAKNDSLIKPYSNYAPYFRFPYLKEGNTKEKVEGFRAFMKQQGYKNGHVTIDASDWYIDARLNERLKENPKADLSGFKNYYKNHLLNRALYYDSLAYQLIKRRIHHVLLLHHNLAAALFLDDLIAHFKANGWDVIDADQAYKDIIYDEVPTPIPAGESLIWALAKQSGRFDKRLRYPAEDGEYEKPVMDKLGL</sequence>
<dbReference type="InterPro" id="IPR011330">
    <property type="entry name" value="Glyco_hydro/deAcase_b/a-brl"/>
</dbReference>
<dbReference type="Pfam" id="PF01522">
    <property type="entry name" value="Polysacc_deac_1"/>
    <property type="match status" value="1"/>
</dbReference>
<dbReference type="PANTHER" id="PTHR10587">
    <property type="entry name" value="GLYCOSYL TRANSFERASE-RELATED"/>
    <property type="match status" value="1"/>
</dbReference>
<feature type="domain" description="NodB homology" evidence="3">
    <location>
        <begin position="33"/>
        <end position="151"/>
    </location>
</feature>
<gene>
    <name evidence="4" type="ORF">SAMN05216167_12073</name>
</gene>
<dbReference type="GO" id="GO:0046872">
    <property type="term" value="F:metal ion binding"/>
    <property type="evidence" value="ECO:0007669"/>
    <property type="project" value="UniProtKB-KW"/>
</dbReference>
<reference evidence="4 5" key="1">
    <citation type="submission" date="2016-10" db="EMBL/GenBank/DDBJ databases">
        <authorList>
            <person name="de Groot N.N."/>
        </authorList>
    </citation>
    <scope>NUCLEOTIDE SEQUENCE [LARGE SCALE GENOMIC DNA]</scope>
    <source>
        <strain evidence="4 5">DSM 26130</strain>
    </source>
</reference>
<dbReference type="Proteomes" id="UP000198598">
    <property type="component" value="Unassembled WGS sequence"/>
</dbReference>
<evidence type="ECO:0000256" key="1">
    <source>
        <dbReference type="ARBA" id="ARBA00022723"/>
    </source>
</evidence>
<dbReference type="RefSeq" id="WP_143100784.1">
    <property type="nucleotide sequence ID" value="NZ_FOLQ01000020.1"/>
</dbReference>
<dbReference type="GO" id="GO:0016020">
    <property type="term" value="C:membrane"/>
    <property type="evidence" value="ECO:0007669"/>
    <property type="project" value="TreeGrafter"/>
</dbReference>
<dbReference type="GO" id="GO:0005975">
    <property type="term" value="P:carbohydrate metabolic process"/>
    <property type="evidence" value="ECO:0007669"/>
    <property type="project" value="InterPro"/>
</dbReference>
<dbReference type="GO" id="GO:0016810">
    <property type="term" value="F:hydrolase activity, acting on carbon-nitrogen (but not peptide) bonds"/>
    <property type="evidence" value="ECO:0007669"/>
    <property type="project" value="InterPro"/>
</dbReference>
<dbReference type="AlphaFoldDB" id="A0A1I2DV79"/>
<dbReference type="InterPro" id="IPR050248">
    <property type="entry name" value="Polysacc_deacetylase_ArnD"/>
</dbReference>
<keyword evidence="1" id="KW-0479">Metal-binding</keyword>
<dbReference type="OrthoDB" id="9812065at2"/>
<evidence type="ECO:0000259" key="3">
    <source>
        <dbReference type="Pfam" id="PF01522"/>
    </source>
</evidence>
<dbReference type="InterPro" id="IPR002509">
    <property type="entry name" value="NODB_dom"/>
</dbReference>
<name>A0A1I2DV79_9BACT</name>
<dbReference type="Gene3D" id="3.20.20.370">
    <property type="entry name" value="Glycoside hydrolase/deacetylase"/>
    <property type="match status" value="1"/>
</dbReference>
<evidence type="ECO:0000313" key="5">
    <source>
        <dbReference type="Proteomes" id="UP000198598"/>
    </source>
</evidence>
<protein>
    <submittedName>
        <fullName evidence="4">Polysaccharide deacetylase</fullName>
    </submittedName>
</protein>
<proteinExistence type="predicted"/>
<keyword evidence="5" id="KW-1185">Reference proteome</keyword>
<dbReference type="SUPFAM" id="SSF88713">
    <property type="entry name" value="Glycoside hydrolase/deacetylase"/>
    <property type="match status" value="1"/>
</dbReference>
<accession>A0A1I2DV79</accession>
<keyword evidence="2" id="KW-0378">Hydrolase</keyword>
<dbReference type="PANTHER" id="PTHR10587:SF133">
    <property type="entry name" value="CHITIN DEACETYLASE 1-RELATED"/>
    <property type="match status" value="1"/>
</dbReference>
<evidence type="ECO:0000256" key="2">
    <source>
        <dbReference type="ARBA" id="ARBA00022801"/>
    </source>
</evidence>